<protein>
    <submittedName>
        <fullName evidence="4">Transporter substrate-binding domain-containing protein</fullName>
    </submittedName>
</protein>
<evidence type="ECO:0000313" key="5">
    <source>
        <dbReference type="Proteomes" id="UP000599312"/>
    </source>
</evidence>
<dbReference type="PANTHER" id="PTHR35936:SF17">
    <property type="entry name" value="ARGININE-BINDING EXTRACELLULAR PROTEIN ARTP"/>
    <property type="match status" value="1"/>
</dbReference>
<feature type="domain" description="Solute-binding protein family 3/N-terminal" evidence="3">
    <location>
        <begin position="41"/>
        <end position="269"/>
    </location>
</feature>
<dbReference type="InterPro" id="IPR001638">
    <property type="entry name" value="Solute-binding_3/MltF_N"/>
</dbReference>
<feature type="signal peptide" evidence="2">
    <location>
        <begin position="1"/>
        <end position="26"/>
    </location>
</feature>
<dbReference type="EMBL" id="JADQDO010000012">
    <property type="protein sequence ID" value="MBF9235342.1"/>
    <property type="molecule type" value="Genomic_DNA"/>
</dbReference>
<accession>A0A931FR39</accession>
<proteinExistence type="predicted"/>
<evidence type="ECO:0000259" key="3">
    <source>
        <dbReference type="SMART" id="SM00062"/>
    </source>
</evidence>
<name>A0A931FR39_9HYPH</name>
<evidence type="ECO:0000313" key="4">
    <source>
        <dbReference type="EMBL" id="MBF9235342.1"/>
    </source>
</evidence>
<dbReference type="RefSeq" id="WP_196273333.1">
    <property type="nucleotide sequence ID" value="NZ_JADQDO010000012.1"/>
</dbReference>
<keyword evidence="1 2" id="KW-0732">Signal</keyword>
<comment type="caution">
    <text evidence="4">The sequence shown here is derived from an EMBL/GenBank/DDBJ whole genome shotgun (WGS) entry which is preliminary data.</text>
</comment>
<dbReference type="SUPFAM" id="SSF53850">
    <property type="entry name" value="Periplasmic binding protein-like II"/>
    <property type="match status" value="1"/>
</dbReference>
<evidence type="ECO:0000256" key="2">
    <source>
        <dbReference type="SAM" id="SignalP"/>
    </source>
</evidence>
<organism evidence="4 5">
    <name type="scientific">Microvirga alba</name>
    <dbReference type="NCBI Taxonomy" id="2791025"/>
    <lineage>
        <taxon>Bacteria</taxon>
        <taxon>Pseudomonadati</taxon>
        <taxon>Pseudomonadota</taxon>
        <taxon>Alphaproteobacteria</taxon>
        <taxon>Hyphomicrobiales</taxon>
        <taxon>Methylobacteriaceae</taxon>
        <taxon>Microvirga</taxon>
    </lineage>
</organism>
<feature type="chain" id="PRO_5036978511" evidence="2">
    <location>
        <begin position="27"/>
        <end position="282"/>
    </location>
</feature>
<gene>
    <name evidence="4" type="ORF">I2H38_18380</name>
</gene>
<sequence>MKKIRLTTSLAAGAIAAGLATHPANAKDPIKLPEKFETSKTWNVGMETNSPPMEYEDIKTGKLIGFNVELVESIASKLGLSLKFQMMDVPSMSPALDSGRIDMIGSHFNDIPGRHRKLSFVDYLSTGPVFYTTKENAAVYKDPTQLCGKALGAPEHTTYFRLIQQWGEKNCPADNQPLILGTKGLPDTQLQIRQGRLVAGAIGAEKINYWADDPKNNFAAIGKPFHKQLYGFAFTHENAGLRDAVKGALDQLVADGEYKKIIEKYKLSEQMLGEITIDQGTD</sequence>
<dbReference type="Pfam" id="PF00497">
    <property type="entry name" value="SBP_bac_3"/>
    <property type="match status" value="1"/>
</dbReference>
<dbReference type="Proteomes" id="UP000599312">
    <property type="component" value="Unassembled WGS sequence"/>
</dbReference>
<dbReference type="Gene3D" id="3.40.190.10">
    <property type="entry name" value="Periplasmic binding protein-like II"/>
    <property type="match status" value="2"/>
</dbReference>
<dbReference type="AlphaFoldDB" id="A0A931FR39"/>
<keyword evidence="5" id="KW-1185">Reference proteome</keyword>
<evidence type="ECO:0000256" key="1">
    <source>
        <dbReference type="ARBA" id="ARBA00022729"/>
    </source>
</evidence>
<dbReference type="SMART" id="SM00062">
    <property type="entry name" value="PBPb"/>
    <property type="match status" value="1"/>
</dbReference>
<reference evidence="4" key="1">
    <citation type="submission" date="2020-11" db="EMBL/GenBank/DDBJ databases">
        <authorList>
            <person name="Kim M.K."/>
        </authorList>
    </citation>
    <scope>NUCLEOTIDE SEQUENCE</scope>
    <source>
        <strain evidence="4">BT350</strain>
    </source>
</reference>
<dbReference type="PANTHER" id="PTHR35936">
    <property type="entry name" value="MEMBRANE-BOUND LYTIC MUREIN TRANSGLYCOSYLASE F"/>
    <property type="match status" value="1"/>
</dbReference>